<keyword evidence="5 7" id="KW-0472">Membrane</keyword>
<feature type="transmembrane region" description="Helical" evidence="7">
    <location>
        <begin position="68"/>
        <end position="92"/>
    </location>
</feature>
<comment type="subcellular location">
    <subcellularLocation>
        <location evidence="1">Membrane</location>
        <topology evidence="1">Multi-pass membrane protein</topology>
    </subcellularLocation>
</comment>
<evidence type="ECO:0000256" key="1">
    <source>
        <dbReference type="ARBA" id="ARBA00004141"/>
    </source>
</evidence>
<organism evidence="9">
    <name type="scientific">freshwater metagenome</name>
    <dbReference type="NCBI Taxonomy" id="449393"/>
    <lineage>
        <taxon>unclassified sequences</taxon>
        <taxon>metagenomes</taxon>
        <taxon>ecological metagenomes</taxon>
    </lineage>
</organism>
<keyword evidence="3 7" id="KW-0812">Transmembrane</keyword>
<protein>
    <submittedName>
        <fullName evidence="9">Unannotated protein</fullName>
    </submittedName>
</protein>
<feature type="transmembrane region" description="Helical" evidence="7">
    <location>
        <begin position="112"/>
        <end position="130"/>
    </location>
</feature>
<dbReference type="SUPFAM" id="SSF51366">
    <property type="entry name" value="Ribulose-phoshate binding barrel"/>
    <property type="match status" value="1"/>
</dbReference>
<dbReference type="InterPro" id="IPR011060">
    <property type="entry name" value="RibuloseP-bd_barrel"/>
</dbReference>
<dbReference type="InterPro" id="IPR017475">
    <property type="entry name" value="EPS_sugar_tfrase"/>
</dbReference>
<keyword evidence="2" id="KW-0808">Transferase</keyword>
<reference evidence="9" key="1">
    <citation type="submission" date="2020-05" db="EMBL/GenBank/DDBJ databases">
        <authorList>
            <person name="Chiriac C."/>
            <person name="Salcher M."/>
            <person name="Ghai R."/>
            <person name="Kavagutti S V."/>
        </authorList>
    </citation>
    <scope>NUCLEOTIDE SEQUENCE</scope>
</reference>
<dbReference type="Gene3D" id="3.40.50.720">
    <property type="entry name" value="NAD(P)-binding Rossmann-like Domain"/>
    <property type="match status" value="1"/>
</dbReference>
<dbReference type="PANTHER" id="PTHR30576">
    <property type="entry name" value="COLANIC BIOSYNTHESIS UDP-GLUCOSE LIPID CARRIER TRANSFERASE"/>
    <property type="match status" value="1"/>
</dbReference>
<feature type="transmembrane region" description="Helical" evidence="7">
    <location>
        <begin position="168"/>
        <end position="188"/>
    </location>
</feature>
<dbReference type="GO" id="GO:0016780">
    <property type="term" value="F:phosphotransferase activity, for other substituted phosphate groups"/>
    <property type="evidence" value="ECO:0007669"/>
    <property type="project" value="TreeGrafter"/>
</dbReference>
<evidence type="ECO:0000313" key="9">
    <source>
        <dbReference type="EMBL" id="CAB4879615.1"/>
    </source>
</evidence>
<dbReference type="InterPro" id="IPR003362">
    <property type="entry name" value="Bact_transf"/>
</dbReference>
<dbReference type="AlphaFoldDB" id="A0A6J7EE88"/>
<evidence type="ECO:0000256" key="3">
    <source>
        <dbReference type="ARBA" id="ARBA00022692"/>
    </source>
</evidence>
<feature type="transmembrane region" description="Helical" evidence="7">
    <location>
        <begin position="142"/>
        <end position="162"/>
    </location>
</feature>
<dbReference type="Pfam" id="PF02397">
    <property type="entry name" value="Bac_transf"/>
    <property type="match status" value="1"/>
</dbReference>
<name>A0A6J7EE88_9ZZZZ</name>
<evidence type="ECO:0000256" key="6">
    <source>
        <dbReference type="SAM" id="MobiDB-lite"/>
    </source>
</evidence>
<feature type="transmembrane region" description="Helical" evidence="7">
    <location>
        <begin position="325"/>
        <end position="350"/>
    </location>
</feature>
<dbReference type="NCBIfam" id="TIGR03025">
    <property type="entry name" value="EPS_sugtrans"/>
    <property type="match status" value="1"/>
</dbReference>
<evidence type="ECO:0000256" key="4">
    <source>
        <dbReference type="ARBA" id="ARBA00022989"/>
    </source>
</evidence>
<dbReference type="GO" id="GO:0016020">
    <property type="term" value="C:membrane"/>
    <property type="evidence" value="ECO:0007669"/>
    <property type="project" value="UniProtKB-SubCell"/>
</dbReference>
<dbReference type="EMBL" id="CAFBLU010000025">
    <property type="protein sequence ID" value="CAB4879615.1"/>
    <property type="molecule type" value="Genomic_DNA"/>
</dbReference>
<gene>
    <name evidence="9" type="ORF">UFOPK3444_01274</name>
</gene>
<evidence type="ECO:0000256" key="7">
    <source>
        <dbReference type="SAM" id="Phobius"/>
    </source>
</evidence>
<proteinExistence type="predicted"/>
<sequence>MRIDEQTSAQAKPGEARKPLRAHDRSRQAGAAANGAAIPVARPEPHRDIRSQRAPLVAKVLRTSTLRAAIRIITLLACDYAGIALALIGWLSFKAWWKGDFNTDLIRSQVEAYLTFAFFVTALLFARHDLYRERIRRPGMALIVNGLFQATVVSLVFSLASGAKFHSYSVFIGALGCSILTVAGFRALHDRATARVTSAAGITRKALVVGTGDHAKAVSATVADAISWPVEIVGGVTAPEDLQAALSLGGIDEVIIADSDFPQEQIVQLAERCHRRGIDVHVAPTTMEILLQRGEFRPGMAVPLFTLNPPVFAGIDFAIKRAFDLAVSSILLVVLSPVLLVSAIAIKLTSRGPLLYRSMRPGIGEVAFPCLKFRTMRTDADERMSDLERFNEASGALFKIRRDPRVTTVGKLLRRFSIDELPQLWNVLRGEMSLVGPRPLPQRDFDLLEEWHRQRYLVLPGITGLWQVSGRSDLEFDDLVRLDFVYLERWSVGLDMLILLKTFPAVLARRGAY</sequence>
<feature type="region of interest" description="Disordered" evidence="6">
    <location>
        <begin position="1"/>
        <end position="37"/>
    </location>
</feature>
<feature type="compositionally biased region" description="Polar residues" evidence="6">
    <location>
        <begin position="1"/>
        <end position="10"/>
    </location>
</feature>
<evidence type="ECO:0000256" key="2">
    <source>
        <dbReference type="ARBA" id="ARBA00022679"/>
    </source>
</evidence>
<feature type="domain" description="Bacterial sugar transferase" evidence="8">
    <location>
        <begin position="320"/>
        <end position="507"/>
    </location>
</feature>
<feature type="compositionally biased region" description="Basic and acidic residues" evidence="6">
    <location>
        <begin position="14"/>
        <end position="27"/>
    </location>
</feature>
<evidence type="ECO:0000259" key="8">
    <source>
        <dbReference type="Pfam" id="PF02397"/>
    </source>
</evidence>
<keyword evidence="4 7" id="KW-1133">Transmembrane helix</keyword>
<dbReference type="PANTHER" id="PTHR30576:SF10">
    <property type="entry name" value="SLL5057 PROTEIN"/>
    <property type="match status" value="1"/>
</dbReference>
<accession>A0A6J7EE88</accession>
<evidence type="ECO:0000256" key="5">
    <source>
        <dbReference type="ARBA" id="ARBA00023136"/>
    </source>
</evidence>